<feature type="transmembrane region" description="Helical" evidence="1">
    <location>
        <begin position="391"/>
        <end position="408"/>
    </location>
</feature>
<feature type="transmembrane region" description="Helical" evidence="1">
    <location>
        <begin position="117"/>
        <end position="134"/>
    </location>
</feature>
<dbReference type="HOGENOM" id="CLU_466849_0_0_9"/>
<organism evidence="2 3">
    <name type="scientific">Subdoligranulum variabile DSM 15176</name>
    <dbReference type="NCBI Taxonomy" id="411471"/>
    <lineage>
        <taxon>Bacteria</taxon>
        <taxon>Bacillati</taxon>
        <taxon>Bacillota</taxon>
        <taxon>Clostridia</taxon>
        <taxon>Eubacteriales</taxon>
        <taxon>Oscillospiraceae</taxon>
        <taxon>Subdoligranulum</taxon>
    </lineage>
</organism>
<feature type="transmembrane region" description="Helical" evidence="1">
    <location>
        <begin position="171"/>
        <end position="201"/>
    </location>
</feature>
<evidence type="ECO:0008006" key="4">
    <source>
        <dbReference type="Google" id="ProtNLM"/>
    </source>
</evidence>
<accession>D1PRD5</accession>
<feature type="transmembrane region" description="Helical" evidence="1">
    <location>
        <begin position="62"/>
        <end position="79"/>
    </location>
</feature>
<dbReference type="eggNOG" id="ENOG5033NTX">
    <property type="taxonomic scope" value="Bacteria"/>
</dbReference>
<keyword evidence="1" id="KW-0472">Membrane</keyword>
<protein>
    <recommendedName>
        <fullName evidence="4">Tat pathway signal sequence domain protein</fullName>
    </recommendedName>
</protein>
<dbReference type="Proteomes" id="UP000003438">
    <property type="component" value="Unassembled WGS sequence"/>
</dbReference>
<evidence type="ECO:0000313" key="3">
    <source>
        <dbReference type="Proteomes" id="UP000003438"/>
    </source>
</evidence>
<feature type="transmembrane region" description="Helical" evidence="1">
    <location>
        <begin position="143"/>
        <end position="159"/>
    </location>
</feature>
<feature type="transmembrane region" description="Helical" evidence="1">
    <location>
        <begin position="415"/>
        <end position="435"/>
    </location>
</feature>
<evidence type="ECO:0000313" key="2">
    <source>
        <dbReference type="EMBL" id="EFB74739.1"/>
    </source>
</evidence>
<name>D1PRD5_9FIRM</name>
<keyword evidence="1" id="KW-0812">Transmembrane</keyword>
<sequence>MGKMTEKPMVRRTAAVTAALLTAAALLRSLFVGLEIDEEYALSLGFRLVSGDRLFETMWEPHQLSALTAAPLVALFLAVTGTTTGLLLFVRVVMLALKAALSFWFYRSLRGALGRPAAWIGALLLLAFTPKWFLGPDYVSQQFHYTLAAFLCWYGYYAPGPRQYRTPARVAAGAVCACLSFLAYPQSVAAAPVFLLGMVLLGRRGGEPRLGPVPRGALVFAGSCAVCGVAFLLWVLQGMDFDPGAFLQRVQLVLEDPQYDFTPAQRAQVLLSQTVTMLRFMAWPGLAAVVVTALSCLGGRPAPARLAERLLWVFVACLALRCTQYGLQDENLDFRHMYLAATVAGGVTFWLDRRCGEGRPARTLLFWLGWLPGVAAYLMILRSTLTSLPTTFMYLFWPALCSVAALALRRPAVRLLPLAVLGTLLLYLVACRLWLVQTVGWKPADITDTPLVQIENGPAKGIWADQKAADMQECLYEALQPYGGKQLLQAIGEQHGLGFLMADGTLKVAQASVISGTDSDPRFEEYYTLMPDKLPDVILYDDAEVRDMDAFHAWLEEHFAITDRYTVLHGTASLQVLVVDGWAE</sequence>
<keyword evidence="1" id="KW-1133">Transmembrane helix</keyword>
<evidence type="ECO:0000256" key="1">
    <source>
        <dbReference type="SAM" id="Phobius"/>
    </source>
</evidence>
<feature type="transmembrane region" description="Helical" evidence="1">
    <location>
        <begin position="213"/>
        <end position="236"/>
    </location>
</feature>
<dbReference type="EMBL" id="ACBY02000059">
    <property type="protein sequence ID" value="EFB74739.1"/>
    <property type="molecule type" value="Genomic_DNA"/>
</dbReference>
<feature type="transmembrane region" description="Helical" evidence="1">
    <location>
        <begin position="280"/>
        <end position="298"/>
    </location>
</feature>
<feature type="transmembrane region" description="Helical" evidence="1">
    <location>
        <begin position="364"/>
        <end position="385"/>
    </location>
</feature>
<feature type="transmembrane region" description="Helical" evidence="1">
    <location>
        <begin position="334"/>
        <end position="352"/>
    </location>
</feature>
<proteinExistence type="predicted"/>
<comment type="caution">
    <text evidence="2">The sequence shown here is derived from an EMBL/GenBank/DDBJ whole genome shotgun (WGS) entry which is preliminary data.</text>
</comment>
<reference evidence="2" key="1">
    <citation type="submission" date="2009-12" db="EMBL/GenBank/DDBJ databases">
        <authorList>
            <person name="Weinstock G."/>
            <person name="Sodergren E."/>
            <person name="Clifton S."/>
            <person name="Fulton L."/>
            <person name="Fulton B."/>
            <person name="Courtney L."/>
            <person name="Fronick C."/>
            <person name="Harrison M."/>
            <person name="Strong C."/>
            <person name="Farmer C."/>
            <person name="Delahaunty K."/>
            <person name="Markovic C."/>
            <person name="Hall O."/>
            <person name="Minx P."/>
            <person name="Tomlinson C."/>
            <person name="Mitreva M."/>
            <person name="Nelson J."/>
            <person name="Hou S."/>
            <person name="Wollam A."/>
            <person name="Pepin K.H."/>
            <person name="Johnson M."/>
            <person name="Bhonagiri V."/>
            <person name="Nash W.E."/>
            <person name="Warren W."/>
            <person name="Chinwalla A."/>
            <person name="Mardis E.R."/>
            <person name="Wilson R.K."/>
        </authorList>
    </citation>
    <scope>NUCLEOTIDE SEQUENCE [LARGE SCALE GENOMIC DNA]</scope>
    <source>
        <strain evidence="2">DSM 15176</strain>
    </source>
</reference>
<dbReference type="AlphaFoldDB" id="D1PRD5"/>
<dbReference type="STRING" id="411471.SUBVAR_06964"/>
<keyword evidence="3" id="KW-1185">Reference proteome</keyword>
<gene>
    <name evidence="2" type="ORF">SUBVAR_06964</name>
</gene>